<dbReference type="RefSeq" id="WP_072716420.1">
    <property type="nucleotide sequence ID" value="NZ_FRAU01000011.1"/>
</dbReference>
<dbReference type="InterPro" id="IPR054090">
    <property type="entry name" value="Cep192_Spd-2-like_dom"/>
</dbReference>
<reference evidence="5" key="1">
    <citation type="submission" date="2016-11" db="EMBL/GenBank/DDBJ databases">
        <authorList>
            <person name="Varghese N."/>
            <person name="Submissions S."/>
        </authorList>
    </citation>
    <scope>NUCLEOTIDE SEQUENCE [LARGE SCALE GENOMIC DNA]</scope>
    <source>
        <strain evidence="5">DSM 22212</strain>
    </source>
</reference>
<dbReference type="EMBL" id="FRAU01000011">
    <property type="protein sequence ID" value="SHL05974.1"/>
    <property type="molecule type" value="Genomic_DNA"/>
</dbReference>
<dbReference type="InterPro" id="IPR032260">
    <property type="entry name" value="DUF5060"/>
</dbReference>
<keyword evidence="5" id="KW-1185">Reference proteome</keyword>
<dbReference type="Proteomes" id="UP000185812">
    <property type="component" value="Unassembled WGS sequence"/>
</dbReference>
<dbReference type="InterPro" id="IPR024749">
    <property type="entry name" value="Collagen-bd_put"/>
</dbReference>
<evidence type="ECO:0000259" key="2">
    <source>
        <dbReference type="Pfam" id="PF16586"/>
    </source>
</evidence>
<dbReference type="InterPro" id="IPR013783">
    <property type="entry name" value="Ig-like_fold"/>
</dbReference>
<dbReference type="OrthoDB" id="266054at2"/>
<dbReference type="NCBIfam" id="NF012200">
    <property type="entry name" value="choice_anch_D"/>
    <property type="match status" value="1"/>
</dbReference>
<dbReference type="Gene3D" id="3.20.20.80">
    <property type="entry name" value="Glycosidases"/>
    <property type="match status" value="1"/>
</dbReference>
<dbReference type="AlphaFoldDB" id="A0A1M6XJ09"/>
<sequence>MRVRAWWRWILLVGIIGGYTERESQAQQGYEILGEQKRWHPITIQVYGPQADEQGDPNPFLDYRFNVEITAPDGRRYVVPGFFAADGDAANTSATAGNVWQAHFTPSQIGTYRFRVSFRQGPQVAISLKPDAGTPIPPDGLEGTFTIGETDKAPPDFRARGILRYVGERYFRFEDGTYFLKGGAGSPENFLAYADFDNTIDHGGAANDLPNGLHRYAPHLSDWNSGDPTWKDGLGKGIIGAINYLAGEGVNSLYFLTMNVNGDGREVYPWTSYDERYRFDVSKLAQWDIVFRHMQRKGILLHVITQEQENDQLLDGGNLGVTRKLYYRELVARFGYHLALIWNLGEENTNTTAQRKAFAQYIRSLDPYDHPIVVHTFPRDHEKVYGPLLGYPYLEGPSLQLSKMAGGYAATRTWIERSAAAGRPWVVMLDEPGNAAVGCSPDGPDNNHDACRKEALWANLMAGGGGVEWYFGYQRPHNDLDLEDFRSRDRLWDYTRFARQFFLQHLPFWEMEPVAATSVGAPPDAYVLVQPDATGWKRAAVYFPQGSGTLMAPEGTYTVYWFDPRNGGDLQQTDPQQISGRQTVTLRPPAQDGQDWVVLLVRADSGATAALAVDPQQLDFGEVALDTTVQRSLTLRNTGTATLTLTALRFQGNDTTAFALVSSPSLPLTLAAGQTLRLTIQFMPYREGEHQGSLTIATEQGVHVTVALSGTGQPAVELPVVTRFVLVDAQTDTDVAVLRPDTVLWVENLPAAINIRADVIGSVGSVVFWKNGVKVRTENVPPFTLAGDVAGDYKSWAYEFGRYVVEAVPYTKANGQGKAGQGLKLTFEIRQYLTATEPFGPVSRPILDVLPHPIRQQGFVQLVLPEAQQVRLVLYDLLGRPVQVIYQGWLASGTHRFVIEGSRLAAGRYLCRAQMHQQTLTRTVTILP</sequence>
<evidence type="ECO:0000259" key="3">
    <source>
        <dbReference type="Pfam" id="PF22073"/>
    </source>
</evidence>
<dbReference type="Gene3D" id="2.60.40.10">
    <property type="entry name" value="Immunoglobulins"/>
    <property type="match status" value="2"/>
</dbReference>
<dbReference type="STRING" id="633813.SAMN04488087_2620"/>
<evidence type="ECO:0000313" key="5">
    <source>
        <dbReference type="Proteomes" id="UP000185812"/>
    </source>
</evidence>
<feature type="domain" description="Putative collagen-binding" evidence="1">
    <location>
        <begin position="538"/>
        <end position="600"/>
    </location>
</feature>
<evidence type="ECO:0000313" key="4">
    <source>
        <dbReference type="EMBL" id="SHL05974.1"/>
    </source>
</evidence>
<accession>A0A1M6XJ09</accession>
<dbReference type="Pfam" id="PF12904">
    <property type="entry name" value="Collagen_bind_2"/>
    <property type="match status" value="1"/>
</dbReference>
<evidence type="ECO:0000259" key="1">
    <source>
        <dbReference type="Pfam" id="PF12904"/>
    </source>
</evidence>
<organism evidence="4 5">
    <name type="scientific">Rhodothermus profundi</name>
    <dbReference type="NCBI Taxonomy" id="633813"/>
    <lineage>
        <taxon>Bacteria</taxon>
        <taxon>Pseudomonadati</taxon>
        <taxon>Rhodothermota</taxon>
        <taxon>Rhodothermia</taxon>
        <taxon>Rhodothermales</taxon>
        <taxon>Rhodothermaceae</taxon>
        <taxon>Rhodothermus</taxon>
    </lineage>
</organism>
<dbReference type="Pfam" id="PF16586">
    <property type="entry name" value="DUF5060"/>
    <property type="match status" value="1"/>
</dbReference>
<gene>
    <name evidence="4" type="ORF">SAMN04488087_2620</name>
</gene>
<feature type="domain" description="DUF5060" evidence="2">
    <location>
        <begin position="36"/>
        <end position="119"/>
    </location>
</feature>
<dbReference type="Pfam" id="PF22073">
    <property type="entry name" value="Cep192_D4"/>
    <property type="match status" value="1"/>
</dbReference>
<protein>
    <submittedName>
        <fullName evidence="4">Putative collagen-binding domain of a collagenase</fullName>
    </submittedName>
</protein>
<name>A0A1M6XJ09_9BACT</name>
<proteinExistence type="predicted"/>
<feature type="domain" description="Cep192/Spd-2-like" evidence="3">
    <location>
        <begin position="610"/>
        <end position="712"/>
    </location>
</feature>